<protein>
    <submittedName>
        <fullName evidence="1">Uncharacterized protein</fullName>
    </submittedName>
</protein>
<dbReference type="OrthoDB" id="419598at2759"/>
<proteinExistence type="predicted"/>
<dbReference type="Proteomes" id="UP000736672">
    <property type="component" value="Unassembled WGS sequence"/>
</dbReference>
<comment type="caution">
    <text evidence="1">The sequence shown here is derived from an EMBL/GenBank/DDBJ whole genome shotgun (WGS) entry which is preliminary data.</text>
</comment>
<gene>
    <name evidence="1" type="ORF">B0J15DRAFT_523464</name>
</gene>
<keyword evidence="2" id="KW-1185">Reference proteome</keyword>
<name>A0A9P9HZ98_FUSSL</name>
<dbReference type="AlphaFoldDB" id="A0A9P9HZ98"/>
<organism evidence="1 2">
    <name type="scientific">Fusarium solani</name>
    <name type="common">Filamentous fungus</name>
    <dbReference type="NCBI Taxonomy" id="169388"/>
    <lineage>
        <taxon>Eukaryota</taxon>
        <taxon>Fungi</taxon>
        <taxon>Dikarya</taxon>
        <taxon>Ascomycota</taxon>
        <taxon>Pezizomycotina</taxon>
        <taxon>Sordariomycetes</taxon>
        <taxon>Hypocreomycetidae</taxon>
        <taxon>Hypocreales</taxon>
        <taxon>Nectriaceae</taxon>
        <taxon>Fusarium</taxon>
        <taxon>Fusarium solani species complex</taxon>
    </lineage>
</organism>
<reference evidence="1" key="1">
    <citation type="journal article" date="2021" name="Nat. Commun.">
        <title>Genetic determinants of endophytism in the Arabidopsis root mycobiome.</title>
        <authorList>
            <person name="Mesny F."/>
            <person name="Miyauchi S."/>
            <person name="Thiergart T."/>
            <person name="Pickel B."/>
            <person name="Atanasova L."/>
            <person name="Karlsson M."/>
            <person name="Huettel B."/>
            <person name="Barry K.W."/>
            <person name="Haridas S."/>
            <person name="Chen C."/>
            <person name="Bauer D."/>
            <person name="Andreopoulos W."/>
            <person name="Pangilinan J."/>
            <person name="LaButti K."/>
            <person name="Riley R."/>
            <person name="Lipzen A."/>
            <person name="Clum A."/>
            <person name="Drula E."/>
            <person name="Henrissat B."/>
            <person name="Kohler A."/>
            <person name="Grigoriev I.V."/>
            <person name="Martin F.M."/>
            <person name="Hacquard S."/>
        </authorList>
    </citation>
    <scope>NUCLEOTIDE SEQUENCE</scope>
    <source>
        <strain evidence="1">FSSC 5 MPI-SDFR-AT-0091</strain>
    </source>
</reference>
<accession>A0A9P9HZ98</accession>
<dbReference type="Gene3D" id="3.40.50.720">
    <property type="entry name" value="NAD(P)-binding Rossmann-like Domain"/>
    <property type="match status" value="1"/>
</dbReference>
<evidence type="ECO:0000313" key="1">
    <source>
        <dbReference type="EMBL" id="KAH7265928.1"/>
    </source>
</evidence>
<sequence>MPEEVTALVRPYSLQKLAVRDLEKKAINIVGADLSDSKNEAVKVLNGHEVVTSTIYGPHVLGETRLINTSKAAGSRASRYVNLPCLPYGRIDYGLLVQLPHQEPGFNYNKEHIVNSRTDYAVINTADSIIEDAGTCVNRIINYKRTLDRLVLADNKELTFRQILDILESLGGELNKRNNISNIQAAGRLKEKGTILALGYNTIIYWYYFLCYS</sequence>
<dbReference type="EMBL" id="JAGTJS010000006">
    <property type="protein sequence ID" value="KAH7265928.1"/>
    <property type="molecule type" value="Genomic_DNA"/>
</dbReference>
<evidence type="ECO:0000313" key="2">
    <source>
        <dbReference type="Proteomes" id="UP000736672"/>
    </source>
</evidence>